<evidence type="ECO:0000313" key="4">
    <source>
        <dbReference type="Proteomes" id="UP000252915"/>
    </source>
</evidence>
<sequence length="179" mass="20529">MNIKSGLFIILITTFVSADNLVIEDFENNRANWDPVSDQVMGGLSELKFSELTDNSINFYRLEGEVSTKNNGGFIQFRSRVEAKDSNYSGVRIKTRGNGETYEIHLRTPATFLPWQYYKATFIADEKWEIIDIPFSAFQRVGPAYVPRNVKSSKINWIAIVAYGKDFYAEVDLARIELY</sequence>
<evidence type="ECO:0000256" key="1">
    <source>
        <dbReference type="ARBA" id="ARBA00007884"/>
    </source>
</evidence>
<dbReference type="Proteomes" id="UP000252915">
    <property type="component" value="Unassembled WGS sequence"/>
</dbReference>
<gene>
    <name evidence="3" type="ORF">DBW92_03385</name>
</gene>
<accession>A0A368C5K5</accession>
<dbReference type="InterPro" id="IPR013857">
    <property type="entry name" value="NADH-UbQ_OxRdtase-assoc_prot30"/>
</dbReference>
<comment type="caution">
    <text evidence="3">The sequence shown here is derived from an EMBL/GenBank/DDBJ whole genome shotgun (WGS) entry which is preliminary data.</text>
</comment>
<organism evidence="3 4">
    <name type="scientific">SAR86 cluster bacterium</name>
    <dbReference type="NCBI Taxonomy" id="2030880"/>
    <lineage>
        <taxon>Bacteria</taxon>
        <taxon>Pseudomonadati</taxon>
        <taxon>Pseudomonadota</taxon>
        <taxon>Gammaproteobacteria</taxon>
        <taxon>SAR86 cluster</taxon>
    </lineage>
</organism>
<protein>
    <submittedName>
        <fullName evidence="3">NADH:ubiquinone oxidoreductase</fullName>
    </submittedName>
</protein>
<comment type="similarity">
    <text evidence="1">Belongs to the CIA30 family.</text>
</comment>
<dbReference type="AlphaFoldDB" id="A0A368C5K5"/>
<evidence type="ECO:0000313" key="3">
    <source>
        <dbReference type="EMBL" id="RCL44397.1"/>
    </source>
</evidence>
<reference evidence="3 4" key="1">
    <citation type="journal article" date="2018" name="Microbiome">
        <title>Fine metagenomic profile of the Mediterranean stratified and mixed water columns revealed by assembly and recruitment.</title>
        <authorList>
            <person name="Haro-Moreno J.M."/>
            <person name="Lopez-Perez M."/>
            <person name="De La Torre J.R."/>
            <person name="Picazo A."/>
            <person name="Camacho A."/>
            <person name="Rodriguez-Valera F."/>
        </authorList>
    </citation>
    <scope>NUCLEOTIDE SEQUENCE [LARGE SCALE GENOMIC DNA]</scope>
    <source>
        <strain evidence="3">MED-G78</strain>
    </source>
</reference>
<dbReference type="EMBL" id="QOPI01000017">
    <property type="protein sequence ID" value="RCL44397.1"/>
    <property type="molecule type" value="Genomic_DNA"/>
</dbReference>
<name>A0A368C5K5_9GAMM</name>
<dbReference type="Gene3D" id="2.60.120.430">
    <property type="entry name" value="Galactose-binding lectin"/>
    <property type="match status" value="1"/>
</dbReference>
<dbReference type="Pfam" id="PF08547">
    <property type="entry name" value="CIA30"/>
    <property type="match status" value="1"/>
</dbReference>
<dbReference type="PANTHER" id="PTHR13194">
    <property type="entry name" value="COMPLEX I INTERMEDIATE-ASSOCIATED PROTEIN 30"/>
    <property type="match status" value="1"/>
</dbReference>
<dbReference type="PANTHER" id="PTHR13194:SF19">
    <property type="entry name" value="NAD(P)-BINDING ROSSMANN-FOLD SUPERFAMILY PROTEIN"/>
    <property type="match status" value="1"/>
</dbReference>
<keyword evidence="3" id="KW-0830">Ubiquinone</keyword>
<evidence type="ECO:0000259" key="2">
    <source>
        <dbReference type="Pfam" id="PF08547"/>
    </source>
</evidence>
<dbReference type="InterPro" id="IPR008979">
    <property type="entry name" value="Galactose-bd-like_sf"/>
</dbReference>
<dbReference type="InterPro" id="IPR039131">
    <property type="entry name" value="NDUFAF1"/>
</dbReference>
<dbReference type="SUPFAM" id="SSF49785">
    <property type="entry name" value="Galactose-binding domain-like"/>
    <property type="match status" value="1"/>
</dbReference>
<proteinExistence type="inferred from homology"/>
<feature type="domain" description="NADH:ubiquinone oxidoreductase intermediate-associated protein 30" evidence="2">
    <location>
        <begin position="29"/>
        <end position="164"/>
    </location>
</feature>